<keyword evidence="5" id="KW-0272">Extracellular matrix</keyword>
<evidence type="ECO:0000313" key="12">
    <source>
        <dbReference type="Proteomes" id="UP000018468"/>
    </source>
</evidence>
<dbReference type="PROSITE" id="PS00246">
    <property type="entry name" value="WNT1"/>
    <property type="match status" value="1"/>
</dbReference>
<protein>
    <recommendedName>
        <fullName evidence="9">Protein Wnt</fullName>
    </recommendedName>
</protein>
<evidence type="ECO:0000256" key="7">
    <source>
        <dbReference type="ARBA" id="ARBA00023157"/>
    </source>
</evidence>
<keyword evidence="3 9" id="KW-0217">Developmental protein</keyword>
<comment type="subcellular location">
    <subcellularLocation>
        <location evidence="1 9">Secreted</location>
        <location evidence="1 9">Extracellular space</location>
        <location evidence="1 9">Extracellular matrix</location>
    </subcellularLocation>
</comment>
<dbReference type="PANTHER" id="PTHR12027">
    <property type="entry name" value="WNT RELATED"/>
    <property type="match status" value="1"/>
</dbReference>
<sequence>MPGVSPVRVRLHRLLLLLWATNTMATNWLSLVRQPLPRPLPDSAACGRLRGLTPGQVVVCRARGEVMESVRRGAEMTIDECQHQFRNRRWNCSTTPRGSSVFGRVLSQGTREAAFISALSAAAVAVAVTRGCSRGELERCGCDRKVRGVSPEGFQWSGCSDNLSYGVAFSQTFVDEPERARGLSSGRSLMNIHNNEAGRKAILHNMRVECKCHGVSGSCELRTCWKVMPPFRRVGSVLKERFDGATEVRVSRVGSRRALLPRDPLVKPPSARDLLYLAPSPDFCRLEPQNGIPGTAGRRCNGTSRLAPDSCEVVCCGGRSRSSRAEVVQRCSCTFSWCCSVRCQQCRNTVLLHTCQD</sequence>
<dbReference type="Ensembl" id="ENSLOCT00000009020.1">
    <property type="protein sequence ID" value="ENSLOCP00000009009.1"/>
    <property type="gene ID" value="ENSLOCG00000007422.1"/>
</dbReference>
<dbReference type="PANTHER" id="PTHR12027:SF104">
    <property type="entry name" value="PROTEIN WNT"/>
    <property type="match status" value="1"/>
</dbReference>
<dbReference type="EMBL" id="AHAT01034782">
    <property type="status" value="NOT_ANNOTATED_CDS"/>
    <property type="molecule type" value="Genomic_DNA"/>
</dbReference>
<dbReference type="GeneID" id="102698456"/>
<dbReference type="InterPro" id="IPR043158">
    <property type="entry name" value="Wnt_C"/>
</dbReference>
<dbReference type="AlphaFoldDB" id="W5MKV0"/>
<evidence type="ECO:0000256" key="9">
    <source>
        <dbReference type="RuleBase" id="RU003500"/>
    </source>
</evidence>
<dbReference type="GO" id="GO:0005125">
    <property type="term" value="F:cytokine activity"/>
    <property type="evidence" value="ECO:0000318"/>
    <property type="project" value="GO_Central"/>
</dbReference>
<reference evidence="11" key="3">
    <citation type="submission" date="2025-09" db="UniProtKB">
        <authorList>
            <consortium name="Ensembl"/>
        </authorList>
    </citation>
    <scope>IDENTIFICATION</scope>
</reference>
<feature type="chain" id="PRO_5004868352" description="Protein Wnt" evidence="10">
    <location>
        <begin position="26"/>
        <end position="357"/>
    </location>
</feature>
<reference evidence="11" key="2">
    <citation type="submission" date="2025-08" db="UniProtKB">
        <authorList>
            <consortium name="Ensembl"/>
        </authorList>
    </citation>
    <scope>IDENTIFICATION</scope>
</reference>
<name>W5MKV0_LEPOC</name>
<dbReference type="InParanoid" id="W5MKV0"/>
<keyword evidence="6 9" id="KW-0879">Wnt signaling pathway</keyword>
<dbReference type="RefSeq" id="XP_006642418.1">
    <property type="nucleotide sequence ID" value="XM_006642355.3"/>
</dbReference>
<dbReference type="Gene3D" id="3.30.2460.20">
    <property type="match status" value="1"/>
</dbReference>
<dbReference type="OMA" id="PHLTMAT"/>
<dbReference type="STRING" id="7918.ENSLOCP00000009009"/>
<keyword evidence="8" id="KW-0449">Lipoprotein</keyword>
<comment type="similarity">
    <text evidence="2 9">Belongs to the Wnt family.</text>
</comment>
<evidence type="ECO:0000256" key="8">
    <source>
        <dbReference type="ARBA" id="ARBA00023288"/>
    </source>
</evidence>
<dbReference type="GO" id="GO:0045165">
    <property type="term" value="P:cell fate commitment"/>
    <property type="evidence" value="ECO:0000318"/>
    <property type="project" value="GO_Central"/>
</dbReference>
<evidence type="ECO:0000256" key="10">
    <source>
        <dbReference type="SAM" id="SignalP"/>
    </source>
</evidence>
<dbReference type="FunFam" id="3.30.2460.20:FF:000004">
    <property type="entry name" value="Protein Wnt"/>
    <property type="match status" value="1"/>
</dbReference>
<evidence type="ECO:0000256" key="1">
    <source>
        <dbReference type="ARBA" id="ARBA00004498"/>
    </source>
</evidence>
<dbReference type="GO" id="GO:0060070">
    <property type="term" value="P:canonical Wnt signaling pathway"/>
    <property type="evidence" value="ECO:0000318"/>
    <property type="project" value="GO_Central"/>
</dbReference>
<evidence type="ECO:0000256" key="2">
    <source>
        <dbReference type="ARBA" id="ARBA00005683"/>
    </source>
</evidence>
<dbReference type="InterPro" id="IPR018161">
    <property type="entry name" value="Wnt_CS"/>
</dbReference>
<dbReference type="Proteomes" id="UP000018468">
    <property type="component" value="Linkage group LG26"/>
</dbReference>
<dbReference type="HOGENOM" id="CLU_033039_1_0_1"/>
<evidence type="ECO:0000256" key="5">
    <source>
        <dbReference type="ARBA" id="ARBA00022530"/>
    </source>
</evidence>
<dbReference type="GeneTree" id="ENSGT00940000166118"/>
<accession>W5MKV0</accession>
<dbReference type="EMBL" id="AHAT01034781">
    <property type="status" value="NOT_ANNOTATED_CDS"/>
    <property type="molecule type" value="Genomic_DNA"/>
</dbReference>
<proteinExistence type="inferred from homology"/>
<dbReference type="InterPro" id="IPR005817">
    <property type="entry name" value="Wnt"/>
</dbReference>
<comment type="function">
    <text evidence="9">Ligand for members of the frizzled family of seven transmembrane receptors.</text>
</comment>
<dbReference type="GO" id="GO:0005109">
    <property type="term" value="F:frizzled binding"/>
    <property type="evidence" value="ECO:0000318"/>
    <property type="project" value="GO_Central"/>
</dbReference>
<dbReference type="OrthoDB" id="5945655at2759"/>
<organism evidence="11 12">
    <name type="scientific">Lepisosteus oculatus</name>
    <name type="common">Spotted gar</name>
    <dbReference type="NCBI Taxonomy" id="7918"/>
    <lineage>
        <taxon>Eukaryota</taxon>
        <taxon>Metazoa</taxon>
        <taxon>Chordata</taxon>
        <taxon>Craniata</taxon>
        <taxon>Vertebrata</taxon>
        <taxon>Euteleostomi</taxon>
        <taxon>Actinopterygii</taxon>
        <taxon>Neopterygii</taxon>
        <taxon>Holostei</taxon>
        <taxon>Semionotiformes</taxon>
        <taxon>Lepisosteidae</taxon>
        <taxon>Lepisosteus</taxon>
    </lineage>
</organism>
<dbReference type="PRINTS" id="PR01349">
    <property type="entry name" value="WNTPROTEIN"/>
</dbReference>
<feature type="signal peptide" evidence="10">
    <location>
        <begin position="1"/>
        <end position="25"/>
    </location>
</feature>
<keyword evidence="10" id="KW-0732">Signal</keyword>
<dbReference type="eggNOG" id="KOG3913">
    <property type="taxonomic scope" value="Eukaryota"/>
</dbReference>
<evidence type="ECO:0000256" key="3">
    <source>
        <dbReference type="ARBA" id="ARBA00022473"/>
    </source>
</evidence>
<evidence type="ECO:0000256" key="4">
    <source>
        <dbReference type="ARBA" id="ARBA00022525"/>
    </source>
</evidence>
<dbReference type="GO" id="GO:0048513">
    <property type="term" value="P:animal organ development"/>
    <property type="evidence" value="ECO:0007669"/>
    <property type="project" value="UniProtKB-ARBA"/>
</dbReference>
<keyword evidence="12" id="KW-1185">Reference proteome</keyword>
<keyword evidence="7" id="KW-1015">Disulfide bond</keyword>
<dbReference type="Bgee" id="ENSLOCG00000007422">
    <property type="expression patterns" value="Expressed in larva and 2 other cell types or tissues"/>
</dbReference>
<dbReference type="CTD" id="791993"/>
<dbReference type="GO" id="GO:0030182">
    <property type="term" value="P:neuron differentiation"/>
    <property type="evidence" value="ECO:0000318"/>
    <property type="project" value="GO_Central"/>
</dbReference>
<dbReference type="Pfam" id="PF00110">
    <property type="entry name" value="wnt"/>
    <property type="match status" value="1"/>
</dbReference>
<keyword evidence="4" id="KW-0964">Secreted</keyword>
<evidence type="ECO:0000256" key="6">
    <source>
        <dbReference type="ARBA" id="ARBA00022687"/>
    </source>
</evidence>
<evidence type="ECO:0000313" key="11">
    <source>
        <dbReference type="Ensembl" id="ENSLOCP00000009009.1"/>
    </source>
</evidence>
<dbReference type="KEGG" id="loc:102698456"/>
<reference evidence="12" key="1">
    <citation type="submission" date="2011-12" db="EMBL/GenBank/DDBJ databases">
        <title>The Draft Genome of Lepisosteus oculatus.</title>
        <authorList>
            <consortium name="The Broad Institute Genome Assembly &amp; Analysis Group"/>
            <consortium name="Computational R&amp;D Group"/>
            <consortium name="and Sequencing Platform"/>
            <person name="Di Palma F."/>
            <person name="Alfoldi J."/>
            <person name="Johnson J."/>
            <person name="Berlin A."/>
            <person name="Gnerre S."/>
            <person name="Jaffe D."/>
            <person name="MacCallum I."/>
            <person name="Young S."/>
            <person name="Walker B.J."/>
            <person name="Lander E.S."/>
            <person name="Lindblad-Toh K."/>
        </authorList>
    </citation>
    <scope>NUCLEOTIDE SEQUENCE [LARGE SCALE GENOMIC DNA]</scope>
</reference>
<dbReference type="GO" id="GO:0005615">
    <property type="term" value="C:extracellular space"/>
    <property type="evidence" value="ECO:0000318"/>
    <property type="project" value="GO_Central"/>
</dbReference>
<dbReference type="SMART" id="SM00097">
    <property type="entry name" value="WNT1"/>
    <property type="match status" value="1"/>
</dbReference>